<dbReference type="InterPro" id="IPR036390">
    <property type="entry name" value="WH_DNA-bd_sf"/>
</dbReference>
<comment type="similarity">
    <text evidence="1">Belongs to the LysR transcriptional regulatory family.</text>
</comment>
<accession>A0ABW1AN40</accession>
<evidence type="ECO:0000313" key="6">
    <source>
        <dbReference type="EMBL" id="MFC5768436.1"/>
    </source>
</evidence>
<dbReference type="Gene3D" id="3.40.190.10">
    <property type="entry name" value="Periplasmic binding protein-like II"/>
    <property type="match status" value="2"/>
</dbReference>
<dbReference type="CDD" id="cd05466">
    <property type="entry name" value="PBP2_LTTR_substrate"/>
    <property type="match status" value="1"/>
</dbReference>
<dbReference type="SUPFAM" id="SSF46785">
    <property type="entry name" value="Winged helix' DNA-binding domain"/>
    <property type="match status" value="1"/>
</dbReference>
<dbReference type="Pfam" id="PF00126">
    <property type="entry name" value="HTH_1"/>
    <property type="match status" value="1"/>
</dbReference>
<evidence type="ECO:0000256" key="2">
    <source>
        <dbReference type="ARBA" id="ARBA00023015"/>
    </source>
</evidence>
<dbReference type="InterPro" id="IPR000847">
    <property type="entry name" value="LysR_HTH_N"/>
</dbReference>
<protein>
    <submittedName>
        <fullName evidence="6">LysR family transcriptional regulator</fullName>
    </submittedName>
</protein>
<sequence>MSIKIDDLVSFVATVRHQSLSRAADALGLTQPAVTRRIQSLEESLGTVLLDRDTKPPKPNALGRRVFAQCEQVLREVDNLKALVETESTPQGTLRLGITQSVAEIGLSGLLDAFKLHYPTLEVELGTRWSADLVRQLERGDIDAAAVMLPAGTEFPPTLAARHLMPVDMLVVGVAGGAPTEPGPYRLADLRDSKWIVNPDGCGFRARLQRALTDLGLPLHIAMDAFGTELQLKFVSEGLGLGLATRAQLERSQYRGRIRELPMLDFNPSTEMWLVHNRAPGNLKRPIELFADTVAAMFDVRDAVTAA</sequence>
<evidence type="ECO:0000256" key="4">
    <source>
        <dbReference type="ARBA" id="ARBA00023163"/>
    </source>
</evidence>
<dbReference type="Gene3D" id="1.10.10.10">
    <property type="entry name" value="Winged helix-like DNA-binding domain superfamily/Winged helix DNA-binding domain"/>
    <property type="match status" value="1"/>
</dbReference>
<evidence type="ECO:0000313" key="7">
    <source>
        <dbReference type="Proteomes" id="UP001595974"/>
    </source>
</evidence>
<reference evidence="7" key="1">
    <citation type="journal article" date="2019" name="Int. J. Syst. Evol. Microbiol.">
        <title>The Global Catalogue of Microorganisms (GCM) 10K type strain sequencing project: providing services to taxonomists for standard genome sequencing and annotation.</title>
        <authorList>
            <consortium name="The Broad Institute Genomics Platform"/>
            <consortium name="The Broad Institute Genome Sequencing Center for Infectious Disease"/>
            <person name="Wu L."/>
            <person name="Ma J."/>
        </authorList>
    </citation>
    <scope>NUCLEOTIDE SEQUENCE [LARGE SCALE GENOMIC DNA]</scope>
    <source>
        <strain evidence="7">SHR3</strain>
    </source>
</reference>
<dbReference type="PROSITE" id="PS50931">
    <property type="entry name" value="HTH_LYSR"/>
    <property type="match status" value="1"/>
</dbReference>
<dbReference type="PANTHER" id="PTHR30126">
    <property type="entry name" value="HTH-TYPE TRANSCRIPTIONAL REGULATOR"/>
    <property type="match status" value="1"/>
</dbReference>
<evidence type="ECO:0000256" key="1">
    <source>
        <dbReference type="ARBA" id="ARBA00009437"/>
    </source>
</evidence>
<keyword evidence="3" id="KW-0238">DNA-binding</keyword>
<name>A0ABW1AN40_9RHOO</name>
<dbReference type="InterPro" id="IPR005119">
    <property type="entry name" value="LysR_subst-bd"/>
</dbReference>
<organism evidence="6 7">
    <name type="scientific">Thauera sinica</name>
    <dbReference type="NCBI Taxonomy" id="2665146"/>
    <lineage>
        <taxon>Bacteria</taxon>
        <taxon>Pseudomonadati</taxon>
        <taxon>Pseudomonadota</taxon>
        <taxon>Betaproteobacteria</taxon>
        <taxon>Rhodocyclales</taxon>
        <taxon>Zoogloeaceae</taxon>
        <taxon>Thauera</taxon>
    </lineage>
</organism>
<keyword evidence="7" id="KW-1185">Reference proteome</keyword>
<comment type="caution">
    <text evidence="6">The sequence shown here is derived from an EMBL/GenBank/DDBJ whole genome shotgun (WGS) entry which is preliminary data.</text>
</comment>
<evidence type="ECO:0000259" key="5">
    <source>
        <dbReference type="PROSITE" id="PS50931"/>
    </source>
</evidence>
<proteinExistence type="inferred from homology"/>
<dbReference type="EMBL" id="JBHSOG010000010">
    <property type="protein sequence ID" value="MFC5768436.1"/>
    <property type="molecule type" value="Genomic_DNA"/>
</dbReference>
<gene>
    <name evidence="6" type="ORF">ACFPTN_03530</name>
</gene>
<keyword evidence="4" id="KW-0804">Transcription</keyword>
<evidence type="ECO:0000256" key="3">
    <source>
        <dbReference type="ARBA" id="ARBA00023125"/>
    </source>
</evidence>
<dbReference type="RefSeq" id="WP_096448699.1">
    <property type="nucleotide sequence ID" value="NZ_JBHSOG010000010.1"/>
</dbReference>
<keyword evidence="2" id="KW-0805">Transcription regulation</keyword>
<feature type="domain" description="HTH lysR-type" evidence="5">
    <location>
        <begin position="3"/>
        <end position="60"/>
    </location>
</feature>
<dbReference type="PANTHER" id="PTHR30126:SF39">
    <property type="entry name" value="HTH-TYPE TRANSCRIPTIONAL REGULATOR CYSL"/>
    <property type="match status" value="1"/>
</dbReference>
<dbReference type="InterPro" id="IPR036388">
    <property type="entry name" value="WH-like_DNA-bd_sf"/>
</dbReference>
<dbReference type="Proteomes" id="UP001595974">
    <property type="component" value="Unassembled WGS sequence"/>
</dbReference>
<dbReference type="SUPFAM" id="SSF53850">
    <property type="entry name" value="Periplasmic binding protein-like II"/>
    <property type="match status" value="1"/>
</dbReference>
<dbReference type="Pfam" id="PF03466">
    <property type="entry name" value="LysR_substrate"/>
    <property type="match status" value="1"/>
</dbReference>
<dbReference type="PRINTS" id="PR00039">
    <property type="entry name" value="HTHLYSR"/>
</dbReference>